<protein>
    <submittedName>
        <fullName evidence="2">Uncharacterized protein</fullName>
    </submittedName>
</protein>
<dbReference type="Proteomes" id="UP000198694">
    <property type="component" value="Unassembled WGS sequence"/>
</dbReference>
<reference evidence="2 3" key="1">
    <citation type="submission" date="2016-10" db="EMBL/GenBank/DDBJ databases">
        <authorList>
            <person name="de Groot N.N."/>
        </authorList>
    </citation>
    <scope>NUCLEOTIDE SEQUENCE [LARGE SCALE GENOMIC DNA]</scope>
    <source>
        <strain evidence="2 3">CGMCC 1.6502</strain>
    </source>
</reference>
<organism evidence="2 3">
    <name type="scientific">Sediminibacillus albus</name>
    <dbReference type="NCBI Taxonomy" id="407036"/>
    <lineage>
        <taxon>Bacteria</taxon>
        <taxon>Bacillati</taxon>
        <taxon>Bacillota</taxon>
        <taxon>Bacilli</taxon>
        <taxon>Bacillales</taxon>
        <taxon>Bacillaceae</taxon>
        <taxon>Sediminibacillus</taxon>
    </lineage>
</organism>
<name>A0A1G8WYB2_9BACI</name>
<keyword evidence="3" id="KW-1185">Reference proteome</keyword>
<dbReference type="EMBL" id="FNFL01000001">
    <property type="protein sequence ID" value="SDJ82595.1"/>
    <property type="molecule type" value="Genomic_DNA"/>
</dbReference>
<sequence>MLVARCPQLDKKSGSDRVLLDGVDGTAGDKGKTAL</sequence>
<evidence type="ECO:0000313" key="3">
    <source>
        <dbReference type="Proteomes" id="UP000198694"/>
    </source>
</evidence>
<feature type="compositionally biased region" description="Basic and acidic residues" evidence="1">
    <location>
        <begin position="8"/>
        <end position="19"/>
    </location>
</feature>
<proteinExistence type="predicted"/>
<feature type="region of interest" description="Disordered" evidence="1">
    <location>
        <begin position="1"/>
        <end position="35"/>
    </location>
</feature>
<accession>A0A1G8WYB2</accession>
<evidence type="ECO:0000256" key="1">
    <source>
        <dbReference type="SAM" id="MobiDB-lite"/>
    </source>
</evidence>
<evidence type="ECO:0000313" key="2">
    <source>
        <dbReference type="EMBL" id="SDJ82595.1"/>
    </source>
</evidence>
<dbReference type="AlphaFoldDB" id="A0A1G8WYB2"/>
<gene>
    <name evidence="2" type="ORF">SAMN05216243_1032</name>
</gene>